<reference evidence="8 9" key="1">
    <citation type="submission" date="2021-11" db="EMBL/GenBank/DDBJ databases">
        <title>Genomic of Niabella pedocola.</title>
        <authorList>
            <person name="Wu T."/>
        </authorList>
    </citation>
    <scope>NUCLEOTIDE SEQUENCE [LARGE SCALE GENOMIC DNA]</scope>
    <source>
        <strain evidence="8 9">JCM 31011</strain>
    </source>
</reference>
<dbReference type="InterPro" id="IPR012944">
    <property type="entry name" value="SusD_RagB_dom"/>
</dbReference>
<protein>
    <submittedName>
        <fullName evidence="8">RagB/SusD family nutrient uptake outer membrane protein</fullName>
    </submittedName>
</protein>
<comment type="caution">
    <text evidence="8">The sequence shown here is derived from an EMBL/GenBank/DDBJ whole genome shotgun (WGS) entry which is preliminary data.</text>
</comment>
<accession>A0ABS8PRZ8</accession>
<evidence type="ECO:0000256" key="2">
    <source>
        <dbReference type="ARBA" id="ARBA00006275"/>
    </source>
</evidence>
<dbReference type="InterPro" id="IPR033985">
    <property type="entry name" value="SusD-like_N"/>
</dbReference>
<sequence length="639" mass="72176">MNNSRYTTWFLVLLLILGTASSCKKYLDVTPENVGTIDYAFRNRNEAENYLFACYGTLQSFGNTTTDPSFTTSGEIMYPATIGEGPKVFDAGFQLMRGTQNISNPVLNYWDGAYGGAAVFQAIRRCNIMLDNINKPIDLTAFEKGRWIAELKFLKAYYHYFLAKMYGPVPIYKENQDITTPISELRVKRQPVDSVFNYAVQLIDEAIPNLPLVITDINRELGRITKVIALAVKAEIRTTQASPLFNGNPDYTGYKNHDGQQLFSTTFDAGKWTTAAAACKAAIDAAQQQNLGLYQFIRPANLPANLPAVLRQVLTLQNAVTEKWDLNNEVVWALNTNYYEQANSIPRLVPDFNLGSAPGTLAVPIGTTDLFYTKNGVPINEDKTWDYANRFSLKTGDAENKYLIGQDYQTIKNNFDREPRYYANIGFDGGVWYGNGVLDPDAAIFVQARTGPAAPKDNSRLNVTGIWPKKLAHYLSVFDKNGFSQTAFRIPRMRMADLYLLYAECLNESSGPSSEVYAYVDSVRSRAGLKGVVASWANYSFNPGKPLTKNGLREIIHRERRVELCFEARAGWDLRRWKEWTTVMAQPVQGWSVFQHDPSDFYIPVTQFIPSLTVRDYFWPLSDGALQYNENLVQSPYWK</sequence>
<evidence type="ECO:0000313" key="9">
    <source>
        <dbReference type="Proteomes" id="UP001199816"/>
    </source>
</evidence>
<dbReference type="PROSITE" id="PS51257">
    <property type="entry name" value="PROKAR_LIPOPROTEIN"/>
    <property type="match status" value="1"/>
</dbReference>
<evidence type="ECO:0000313" key="8">
    <source>
        <dbReference type="EMBL" id="MCD2423860.1"/>
    </source>
</evidence>
<keyword evidence="9" id="KW-1185">Reference proteome</keyword>
<evidence type="ECO:0000256" key="3">
    <source>
        <dbReference type="ARBA" id="ARBA00022729"/>
    </source>
</evidence>
<evidence type="ECO:0000256" key="5">
    <source>
        <dbReference type="ARBA" id="ARBA00023237"/>
    </source>
</evidence>
<comment type="subcellular location">
    <subcellularLocation>
        <location evidence="1">Cell outer membrane</location>
    </subcellularLocation>
</comment>
<dbReference type="InterPro" id="IPR011990">
    <property type="entry name" value="TPR-like_helical_dom_sf"/>
</dbReference>
<dbReference type="Gene3D" id="1.25.40.390">
    <property type="match status" value="1"/>
</dbReference>
<name>A0ABS8PRZ8_9BACT</name>
<keyword evidence="4" id="KW-0472">Membrane</keyword>
<gene>
    <name evidence="8" type="ORF">LQ567_13875</name>
</gene>
<dbReference type="Pfam" id="PF07980">
    <property type="entry name" value="SusD_RagB"/>
    <property type="match status" value="1"/>
</dbReference>
<feature type="domain" description="SusD-like N-terminal" evidence="7">
    <location>
        <begin position="105"/>
        <end position="234"/>
    </location>
</feature>
<evidence type="ECO:0000259" key="7">
    <source>
        <dbReference type="Pfam" id="PF14322"/>
    </source>
</evidence>
<evidence type="ECO:0000259" key="6">
    <source>
        <dbReference type="Pfam" id="PF07980"/>
    </source>
</evidence>
<comment type="similarity">
    <text evidence="2">Belongs to the SusD family.</text>
</comment>
<feature type="domain" description="RagB/SusD" evidence="6">
    <location>
        <begin position="328"/>
        <end position="638"/>
    </location>
</feature>
<evidence type="ECO:0000256" key="1">
    <source>
        <dbReference type="ARBA" id="ARBA00004442"/>
    </source>
</evidence>
<dbReference type="RefSeq" id="WP_231005118.1">
    <property type="nucleotide sequence ID" value="NZ_JAJNEC010000005.1"/>
</dbReference>
<proteinExistence type="inferred from homology"/>
<keyword evidence="5" id="KW-0998">Cell outer membrane</keyword>
<organism evidence="8 9">
    <name type="scientific">Niabella pedocola</name>
    <dbReference type="NCBI Taxonomy" id="1752077"/>
    <lineage>
        <taxon>Bacteria</taxon>
        <taxon>Pseudomonadati</taxon>
        <taxon>Bacteroidota</taxon>
        <taxon>Chitinophagia</taxon>
        <taxon>Chitinophagales</taxon>
        <taxon>Chitinophagaceae</taxon>
        <taxon>Niabella</taxon>
    </lineage>
</organism>
<dbReference type="Proteomes" id="UP001199816">
    <property type="component" value="Unassembled WGS sequence"/>
</dbReference>
<dbReference type="SUPFAM" id="SSF48452">
    <property type="entry name" value="TPR-like"/>
    <property type="match status" value="1"/>
</dbReference>
<keyword evidence="3" id="KW-0732">Signal</keyword>
<evidence type="ECO:0000256" key="4">
    <source>
        <dbReference type="ARBA" id="ARBA00023136"/>
    </source>
</evidence>
<dbReference type="EMBL" id="JAJNEC010000005">
    <property type="protein sequence ID" value="MCD2423860.1"/>
    <property type="molecule type" value="Genomic_DNA"/>
</dbReference>
<dbReference type="Pfam" id="PF14322">
    <property type="entry name" value="SusD-like_3"/>
    <property type="match status" value="1"/>
</dbReference>